<keyword evidence="5" id="KW-1185">Reference proteome</keyword>
<gene>
    <name evidence="4" type="ORF">IT779_26565</name>
</gene>
<dbReference type="PANTHER" id="PTHR43767:SF1">
    <property type="entry name" value="NONRIBOSOMAL PEPTIDE SYNTHASE PES1 (EUROFUNG)-RELATED"/>
    <property type="match status" value="1"/>
</dbReference>
<protein>
    <submittedName>
        <fullName evidence="4">AMP-binding protein</fullName>
    </submittedName>
</protein>
<evidence type="ECO:0000259" key="3">
    <source>
        <dbReference type="Pfam" id="PF13193"/>
    </source>
</evidence>
<reference evidence="4" key="1">
    <citation type="submission" date="2020-11" db="EMBL/GenBank/DDBJ databases">
        <title>Nocardia NEAU-351.nov., a novel actinomycete isolated from the cow dung.</title>
        <authorList>
            <person name="Zhang X."/>
        </authorList>
    </citation>
    <scope>NUCLEOTIDE SEQUENCE</scope>
    <source>
        <strain evidence="4">NEAU-351</strain>
    </source>
</reference>
<dbReference type="InterPro" id="IPR045851">
    <property type="entry name" value="AMP-bd_C_sf"/>
</dbReference>
<feature type="domain" description="AMP-binding enzyme C-terminal" evidence="3">
    <location>
        <begin position="439"/>
        <end position="514"/>
    </location>
</feature>
<dbReference type="InterPro" id="IPR020845">
    <property type="entry name" value="AMP-binding_CS"/>
</dbReference>
<dbReference type="SUPFAM" id="SSF56801">
    <property type="entry name" value="Acetyl-CoA synthetase-like"/>
    <property type="match status" value="1"/>
</dbReference>
<dbReference type="Gene3D" id="3.30.300.30">
    <property type="match status" value="1"/>
</dbReference>
<name>A0A931N5W4_9NOCA</name>
<dbReference type="EMBL" id="JADMLG010000012">
    <property type="protein sequence ID" value="MBH0779841.1"/>
    <property type="molecule type" value="Genomic_DNA"/>
</dbReference>
<evidence type="ECO:0000313" key="5">
    <source>
        <dbReference type="Proteomes" id="UP000655751"/>
    </source>
</evidence>
<dbReference type="Proteomes" id="UP000655751">
    <property type="component" value="Unassembled WGS sequence"/>
</dbReference>
<dbReference type="Gene3D" id="3.40.50.12780">
    <property type="entry name" value="N-terminal domain of ligase-like"/>
    <property type="match status" value="1"/>
</dbReference>
<dbReference type="Pfam" id="PF13193">
    <property type="entry name" value="AMP-binding_C"/>
    <property type="match status" value="1"/>
</dbReference>
<dbReference type="AlphaFoldDB" id="A0A931N5W4"/>
<accession>A0A931N5W4</accession>
<dbReference type="InterPro" id="IPR042099">
    <property type="entry name" value="ANL_N_sf"/>
</dbReference>
<dbReference type="GO" id="GO:0016878">
    <property type="term" value="F:acid-thiol ligase activity"/>
    <property type="evidence" value="ECO:0007669"/>
    <property type="project" value="UniProtKB-ARBA"/>
</dbReference>
<dbReference type="InterPro" id="IPR025110">
    <property type="entry name" value="AMP-bd_C"/>
</dbReference>
<organism evidence="4 5">
    <name type="scientific">Nocardia bovistercoris</name>
    <dbReference type="NCBI Taxonomy" id="2785916"/>
    <lineage>
        <taxon>Bacteria</taxon>
        <taxon>Bacillati</taxon>
        <taxon>Actinomycetota</taxon>
        <taxon>Actinomycetes</taxon>
        <taxon>Mycobacteriales</taxon>
        <taxon>Nocardiaceae</taxon>
        <taxon>Nocardia</taxon>
    </lineage>
</organism>
<feature type="region of interest" description="Disordered" evidence="1">
    <location>
        <begin position="1"/>
        <end position="20"/>
    </location>
</feature>
<proteinExistence type="predicted"/>
<dbReference type="InterPro" id="IPR000873">
    <property type="entry name" value="AMP-dep_synth/lig_dom"/>
</dbReference>
<dbReference type="PROSITE" id="PS00455">
    <property type="entry name" value="AMP_BINDING"/>
    <property type="match status" value="1"/>
</dbReference>
<dbReference type="Pfam" id="PF00501">
    <property type="entry name" value="AMP-binding"/>
    <property type="match status" value="1"/>
</dbReference>
<evidence type="ECO:0000259" key="2">
    <source>
        <dbReference type="Pfam" id="PF00501"/>
    </source>
</evidence>
<comment type="caution">
    <text evidence="4">The sequence shown here is derived from an EMBL/GenBank/DDBJ whole genome shotgun (WGS) entry which is preliminary data.</text>
</comment>
<evidence type="ECO:0000256" key="1">
    <source>
        <dbReference type="SAM" id="MobiDB-lite"/>
    </source>
</evidence>
<feature type="domain" description="AMP-dependent synthetase/ligase" evidence="2">
    <location>
        <begin position="22"/>
        <end position="388"/>
    </location>
</feature>
<dbReference type="PANTHER" id="PTHR43767">
    <property type="entry name" value="LONG-CHAIN-FATTY-ACID--COA LIGASE"/>
    <property type="match status" value="1"/>
</dbReference>
<dbReference type="InterPro" id="IPR050237">
    <property type="entry name" value="ATP-dep_AMP-bd_enzyme"/>
</dbReference>
<evidence type="ECO:0000313" key="4">
    <source>
        <dbReference type="EMBL" id="MBH0779841.1"/>
    </source>
</evidence>
<dbReference type="RefSeq" id="WP_196152147.1">
    <property type="nucleotide sequence ID" value="NZ_JADMLG010000012.1"/>
</dbReference>
<sequence length="532" mass="56279">MITAHPANSGAATDTNPTHAIRTNARYQPEVTAVHYAGGDLTYAALNDRVARLTTVLAEHGIGDGDRVAYLGLNSPAFLITMFAAMRRGAIYVPLNFRLAGPELVAVLERSGATIIVCEEGHREILDGVADRTPLKGFLLVDDDPETPAARVAGPWRAWSALLDAAKPADAAPARGFDDPAMIMFTSGTTGQPKGVILTYGNLWWNGINVDARLDTRRGDITHAVAPLFHIGGLNALALRTLVRGGTVVLRRGFDPAGLLRDLLEFGVNSLFAVPAMLAALARVPGVFDRPLPALRTVVVAAAPVPPSLIELYAEHGVTLQQAWGLTETAPFATHLPVERTVDKLGSAGIPMAHTEVRVIEPGTGAVVPEGVSGEIVVRGPNVTPGYWNNPAATAAAFDDEGWFHSGDIGYLDADGYLFIVDRLKDMIISGGENIYPAEVERALADLPGLVDVAVVGAEDPRWGETVVAVVSAGEDTALTLELVRDHAAATLARYKLPTRLEQVATVPRNASGKLDKRAIRAMIAEGGSGQA</sequence>